<dbReference type="InterPro" id="IPR036390">
    <property type="entry name" value="WH_DNA-bd_sf"/>
</dbReference>
<comment type="caution">
    <text evidence="1">The sequence shown here is derived from an EMBL/GenBank/DDBJ whole genome shotgun (WGS) entry which is preliminary data.</text>
</comment>
<reference evidence="1 2" key="1">
    <citation type="submission" date="2020-08" db="EMBL/GenBank/DDBJ databases">
        <title>Genomic Encyclopedia of Type Strains, Phase IV (KMG-IV): sequencing the most valuable type-strain genomes for metagenomic binning, comparative biology and taxonomic classification.</title>
        <authorList>
            <person name="Goeker M."/>
        </authorList>
    </citation>
    <scope>NUCLEOTIDE SEQUENCE [LARGE SCALE GENOMIC DNA]</scope>
    <source>
        <strain evidence="1 2">DSM 21793</strain>
    </source>
</reference>
<organism evidence="1 2">
    <name type="scientific">Phenylobacterium haematophilum</name>
    <dbReference type="NCBI Taxonomy" id="98513"/>
    <lineage>
        <taxon>Bacteria</taxon>
        <taxon>Pseudomonadati</taxon>
        <taxon>Pseudomonadota</taxon>
        <taxon>Alphaproteobacteria</taxon>
        <taxon>Caulobacterales</taxon>
        <taxon>Caulobacteraceae</taxon>
        <taxon>Phenylobacterium</taxon>
    </lineage>
</organism>
<dbReference type="InterPro" id="IPR036388">
    <property type="entry name" value="WH-like_DNA-bd_sf"/>
</dbReference>
<dbReference type="Gene3D" id="1.10.10.10">
    <property type="entry name" value="Winged helix-like DNA-binding domain superfamily/Winged helix DNA-binding domain"/>
    <property type="match status" value="1"/>
</dbReference>
<protein>
    <recommendedName>
        <fullName evidence="3">HTH iclR-type domain-containing protein</fullName>
    </recommendedName>
</protein>
<evidence type="ECO:0000313" key="1">
    <source>
        <dbReference type="EMBL" id="MBB3891022.1"/>
    </source>
</evidence>
<gene>
    <name evidence="1" type="ORF">GGQ61_001739</name>
</gene>
<accession>A0A840A0P9</accession>
<dbReference type="EMBL" id="JACIDK010000002">
    <property type="protein sequence ID" value="MBB3891022.1"/>
    <property type="molecule type" value="Genomic_DNA"/>
</dbReference>
<dbReference type="RefSeq" id="WP_183771565.1">
    <property type="nucleotide sequence ID" value="NZ_JACIDK010000002.1"/>
</dbReference>
<evidence type="ECO:0008006" key="3">
    <source>
        <dbReference type="Google" id="ProtNLM"/>
    </source>
</evidence>
<name>A0A840A0P9_9CAUL</name>
<proteinExistence type="predicted"/>
<dbReference type="Proteomes" id="UP000530564">
    <property type="component" value="Unassembled WGS sequence"/>
</dbReference>
<dbReference type="SUPFAM" id="SSF46785">
    <property type="entry name" value="Winged helix' DNA-binding domain"/>
    <property type="match status" value="1"/>
</dbReference>
<keyword evidence="2" id="KW-1185">Reference proteome</keyword>
<evidence type="ECO:0000313" key="2">
    <source>
        <dbReference type="Proteomes" id="UP000530564"/>
    </source>
</evidence>
<sequence length="163" mass="18743">MTPAPSLAAIVAETLDQDVPQPEAPSWDEPAAGYLEQDAMRFFYRWGGHLSATLIRVRSRFDGDLDQYLLYLIFLLAEISESMPRGPRPPQTFRRRRGLNALSLADITQIPRETTRRKLLALVERGYLVREPDGLFTLGEAYDVDQFFTDLKPLFWDAVRLER</sequence>
<dbReference type="AlphaFoldDB" id="A0A840A0P9"/>